<dbReference type="AlphaFoldDB" id="A0AAU0MX85"/>
<dbReference type="Gene3D" id="3.20.20.370">
    <property type="entry name" value="Glycoside hydrolase/deacetylase"/>
    <property type="match status" value="1"/>
</dbReference>
<dbReference type="RefSeq" id="WP_318953204.1">
    <property type="nucleotide sequence ID" value="NZ_CP137555.1"/>
</dbReference>
<dbReference type="EMBL" id="CP137555">
    <property type="protein sequence ID" value="WOX04728.1"/>
    <property type="molecule type" value="Genomic_DNA"/>
</dbReference>
<organism evidence="1 2">
    <name type="scientific">Microbulbifer pacificus</name>
    <dbReference type="NCBI Taxonomy" id="407164"/>
    <lineage>
        <taxon>Bacteria</taxon>
        <taxon>Pseudomonadati</taxon>
        <taxon>Pseudomonadota</taxon>
        <taxon>Gammaproteobacteria</taxon>
        <taxon>Cellvibrionales</taxon>
        <taxon>Microbulbiferaceae</taxon>
        <taxon>Microbulbifer</taxon>
    </lineage>
</organism>
<dbReference type="NCBIfam" id="NF003816">
    <property type="entry name" value="PRK05406.1-5"/>
    <property type="match status" value="1"/>
</dbReference>
<dbReference type="GO" id="GO:0005975">
    <property type="term" value="P:carbohydrate metabolic process"/>
    <property type="evidence" value="ECO:0007669"/>
    <property type="project" value="InterPro"/>
</dbReference>
<accession>A0AAU0MX85</accession>
<keyword evidence="1" id="KW-0378">Hydrolase</keyword>
<dbReference type="SUPFAM" id="SSF88713">
    <property type="entry name" value="Glycoside hydrolase/deacetylase"/>
    <property type="match status" value="1"/>
</dbReference>
<dbReference type="KEGG" id="mpaf:R5R33_13395"/>
<sequence length="239" mass="26337">MRLNCDLGESFGNWQLLDERDVMPFIHMANIACGYHAGDPITIVQTLRLARQFGVAVGAHPSYPDLMGFGRRSMACTPTEIQAMLLYQVGALRELAMAEDLALNYVKPHGALYNDMMGDETVLHAVLAALQRCRLPLMMMATPRNDHYRRLAEDYGVGLIFEAFADRRYTADGRLQPRAQTGAVLHSAEEILAQVHALCAGSVTASDGRRINIEADSLCVHGDNADAVAMIRQVHAQLE</sequence>
<keyword evidence="2" id="KW-1185">Reference proteome</keyword>
<proteinExistence type="predicted"/>
<gene>
    <name evidence="1" type="ORF">R5R33_13395</name>
</gene>
<evidence type="ECO:0000313" key="2">
    <source>
        <dbReference type="Proteomes" id="UP001302477"/>
    </source>
</evidence>
<name>A0AAU0MX85_9GAMM</name>
<reference evidence="1 2" key="1">
    <citation type="submission" date="2023-10" db="EMBL/GenBank/DDBJ databases">
        <title>Description of Microbulbifer bruguierae sp. nov., isolated from the sediments of mangrove plant Bruguiera sexangula and comparative genomic analyses of the genus Microbulbifer.</title>
        <authorList>
            <person name="Long M."/>
        </authorList>
    </citation>
    <scope>NUCLEOTIDE SEQUENCE [LARGE SCALE GENOMIC DNA]</scope>
    <source>
        <strain evidence="1 2">SPO729</strain>
    </source>
</reference>
<dbReference type="PANTHER" id="PTHR30292:SF0">
    <property type="entry name" value="5-OXOPROLINASE SUBUNIT A"/>
    <property type="match status" value="1"/>
</dbReference>
<dbReference type="GO" id="GO:0017168">
    <property type="term" value="F:5-oxoprolinase (ATP-hydrolyzing) activity"/>
    <property type="evidence" value="ECO:0007669"/>
    <property type="project" value="UniProtKB-EC"/>
</dbReference>
<protein>
    <submittedName>
        <fullName evidence="1">5-oxoprolinase subunit PxpA</fullName>
        <ecNumber evidence="1">3.5.2.9</ecNumber>
    </submittedName>
</protein>
<dbReference type="InterPro" id="IPR011330">
    <property type="entry name" value="Glyco_hydro/deAcase_b/a-brl"/>
</dbReference>
<dbReference type="PANTHER" id="PTHR30292">
    <property type="entry name" value="UNCHARACTERIZED PROTEIN YBGL-RELATED"/>
    <property type="match status" value="1"/>
</dbReference>
<dbReference type="EC" id="3.5.2.9" evidence="1"/>
<dbReference type="Proteomes" id="UP001302477">
    <property type="component" value="Chromosome"/>
</dbReference>
<evidence type="ECO:0000313" key="1">
    <source>
        <dbReference type="EMBL" id="WOX04728.1"/>
    </source>
</evidence>
<dbReference type="NCBIfam" id="NF003814">
    <property type="entry name" value="PRK05406.1-3"/>
    <property type="match status" value="1"/>
</dbReference>
<dbReference type="CDD" id="cd10787">
    <property type="entry name" value="LamB_YcsF_like"/>
    <property type="match status" value="1"/>
</dbReference>
<dbReference type="InterPro" id="IPR005501">
    <property type="entry name" value="LamB/YcsF/PxpA-like"/>
</dbReference>
<dbReference type="Pfam" id="PF03746">
    <property type="entry name" value="LamB_YcsF"/>
    <property type="match status" value="1"/>
</dbReference>